<evidence type="ECO:0000259" key="2">
    <source>
        <dbReference type="Pfam" id="PF13439"/>
    </source>
</evidence>
<dbReference type="Pfam" id="PF13439">
    <property type="entry name" value="Glyco_transf_4"/>
    <property type="match status" value="1"/>
</dbReference>
<proteinExistence type="predicted"/>
<evidence type="ECO:0000259" key="1">
    <source>
        <dbReference type="Pfam" id="PF00534"/>
    </source>
</evidence>
<dbReference type="SUPFAM" id="SSF53756">
    <property type="entry name" value="UDP-Glycosyltransferase/glycogen phosphorylase"/>
    <property type="match status" value="1"/>
</dbReference>
<dbReference type="EMBL" id="JACETM010000035">
    <property type="protein sequence ID" value="MBA4724247.1"/>
    <property type="molecule type" value="Genomic_DNA"/>
</dbReference>
<comment type="caution">
    <text evidence="3">The sequence shown here is derived from an EMBL/GenBank/DDBJ whole genome shotgun (WGS) entry which is preliminary data.</text>
</comment>
<reference evidence="3 4" key="1">
    <citation type="submission" date="2020-06" db="EMBL/GenBank/DDBJ databases">
        <title>Dysbiosis in marine aquaculture revealed through microbiome analysis: reverse ecology for environmental sustainability.</title>
        <authorList>
            <person name="Haro-Moreno J.M."/>
            <person name="Coutinho F.H."/>
            <person name="Zaragoza-Solas A."/>
            <person name="Picazo A."/>
            <person name="Almagro-Moreno S."/>
            <person name="Lopez-Perez M."/>
        </authorList>
    </citation>
    <scope>NUCLEOTIDE SEQUENCE [LARGE SCALE GENOMIC DNA]</scope>
    <source>
        <strain evidence="3">MCMED-G42</strain>
    </source>
</reference>
<feature type="domain" description="Glycosyl transferase family 1" evidence="1">
    <location>
        <begin position="187"/>
        <end position="328"/>
    </location>
</feature>
<dbReference type="Pfam" id="PF00534">
    <property type="entry name" value="Glycos_transf_1"/>
    <property type="match status" value="1"/>
</dbReference>
<dbReference type="GO" id="GO:0016757">
    <property type="term" value="F:glycosyltransferase activity"/>
    <property type="evidence" value="ECO:0007669"/>
    <property type="project" value="InterPro"/>
</dbReference>
<dbReference type="InterPro" id="IPR050194">
    <property type="entry name" value="Glycosyltransferase_grp1"/>
</dbReference>
<name>A0A838YH53_9GAMM</name>
<keyword evidence="3" id="KW-0808">Transferase</keyword>
<evidence type="ECO:0000313" key="3">
    <source>
        <dbReference type="EMBL" id="MBA4724247.1"/>
    </source>
</evidence>
<gene>
    <name evidence="3" type="ORF">H2021_03410</name>
</gene>
<dbReference type="InterPro" id="IPR001296">
    <property type="entry name" value="Glyco_trans_1"/>
</dbReference>
<dbReference type="PANTHER" id="PTHR45947">
    <property type="entry name" value="SULFOQUINOVOSYL TRANSFERASE SQD2"/>
    <property type="match status" value="1"/>
</dbReference>
<sequence>MSKLKVVQLLPELNIGGVERGTKDFSEALVQRGHQSIVISNGGLFEQEIINAGGIHLKLPIHKKNPFSLLQAKELVKVYKEYEPDIVHVRSRMPAWINYYAFKKLDKKPILVSTFHGLYSTPMYSKVMAKVDHTIAISKTVRDYIKNTYSVEDKNITIIPRGCDPLLFNKIKPDINWLNKWYEEFPQTKNKTILTLPTRISQWKGVDSFIDLIANINNDAFHALVVGPASKKKEKYLNDLQSKIKDKGLGSLITFTGSRNDISNIYKISDIVYNLSIKPEPFGRTTIEAIASGSKVMGWNHGGTKEILEELYPDGLVELNDIAQLKQQTLIISKENYAKPKENIFLSSKLIDSTIQLYQDLLKASS</sequence>
<organism evidence="3 4">
    <name type="scientific">SAR86 cluster bacterium</name>
    <dbReference type="NCBI Taxonomy" id="2030880"/>
    <lineage>
        <taxon>Bacteria</taxon>
        <taxon>Pseudomonadati</taxon>
        <taxon>Pseudomonadota</taxon>
        <taxon>Gammaproteobacteria</taxon>
        <taxon>SAR86 cluster</taxon>
    </lineage>
</organism>
<evidence type="ECO:0000313" key="4">
    <source>
        <dbReference type="Proteomes" id="UP000585327"/>
    </source>
</evidence>
<dbReference type="AlphaFoldDB" id="A0A838YH53"/>
<dbReference type="InterPro" id="IPR028098">
    <property type="entry name" value="Glyco_trans_4-like_N"/>
</dbReference>
<protein>
    <submittedName>
        <fullName evidence="3">Glycosyltransferase</fullName>
    </submittedName>
</protein>
<dbReference type="Proteomes" id="UP000585327">
    <property type="component" value="Unassembled WGS sequence"/>
</dbReference>
<accession>A0A838YH53</accession>
<dbReference type="PANTHER" id="PTHR45947:SF3">
    <property type="entry name" value="SULFOQUINOVOSYL TRANSFERASE SQD2"/>
    <property type="match status" value="1"/>
</dbReference>
<feature type="domain" description="Glycosyltransferase subfamily 4-like N-terminal" evidence="2">
    <location>
        <begin position="15"/>
        <end position="165"/>
    </location>
</feature>
<dbReference type="Gene3D" id="3.40.50.2000">
    <property type="entry name" value="Glycogen Phosphorylase B"/>
    <property type="match status" value="2"/>
</dbReference>